<dbReference type="InterPro" id="IPR014710">
    <property type="entry name" value="RmlC-like_jellyroll"/>
</dbReference>
<accession>A0A1H3WZA3</accession>
<evidence type="ECO:0008006" key="3">
    <source>
        <dbReference type="Google" id="ProtNLM"/>
    </source>
</evidence>
<keyword evidence="2" id="KW-1185">Reference proteome</keyword>
<dbReference type="Gene3D" id="2.60.120.10">
    <property type="entry name" value="Jelly Rolls"/>
    <property type="match status" value="1"/>
</dbReference>
<organism evidence="1 2">
    <name type="scientific">Arachidicoccus rhizosphaerae</name>
    <dbReference type="NCBI Taxonomy" id="551991"/>
    <lineage>
        <taxon>Bacteria</taxon>
        <taxon>Pseudomonadati</taxon>
        <taxon>Bacteroidota</taxon>
        <taxon>Chitinophagia</taxon>
        <taxon>Chitinophagales</taxon>
        <taxon>Chitinophagaceae</taxon>
        <taxon>Arachidicoccus</taxon>
    </lineage>
</organism>
<name>A0A1H3WZA3_9BACT</name>
<dbReference type="EMBL" id="FNQY01000004">
    <property type="protein sequence ID" value="SDZ91744.1"/>
    <property type="molecule type" value="Genomic_DNA"/>
</dbReference>
<evidence type="ECO:0000313" key="2">
    <source>
        <dbReference type="Proteomes" id="UP000199041"/>
    </source>
</evidence>
<gene>
    <name evidence="1" type="ORF">SAMN05192529_10464</name>
</gene>
<dbReference type="RefSeq" id="WP_091394486.1">
    <property type="nucleotide sequence ID" value="NZ_FNQY01000004.1"/>
</dbReference>
<dbReference type="AlphaFoldDB" id="A0A1H3WZA3"/>
<sequence>MFKKILHIQHPAIRRTDQQQEYINCRLLPQPDLSPHSPLFKEITLRLSIPVPATGSTPESPGPTGTFPFQLEISAALKADKESAALTVHPALKEKGRLLEVFSNSEIRDIHETVTNREALPIYTAPGGALSLLAGGYDDAATLQSSIPALQVNLSTTTFYRLHLMEGTLHSQKAMQLNSAPGKWSFLYLLSGRLLICQETIDAHQFIIFEKENEELVLRACKDSQFLWMKIT</sequence>
<proteinExistence type="predicted"/>
<dbReference type="STRING" id="551991.SAMN05192529_10464"/>
<evidence type="ECO:0000313" key="1">
    <source>
        <dbReference type="EMBL" id="SDZ91744.1"/>
    </source>
</evidence>
<dbReference type="Proteomes" id="UP000199041">
    <property type="component" value="Unassembled WGS sequence"/>
</dbReference>
<protein>
    <recommendedName>
        <fullName evidence="3">Quercetin 2,3-dioxygenase C-terminal cupin domain-containing protein</fullName>
    </recommendedName>
</protein>
<reference evidence="1 2" key="1">
    <citation type="submission" date="2016-10" db="EMBL/GenBank/DDBJ databases">
        <authorList>
            <person name="de Groot N.N."/>
        </authorList>
    </citation>
    <scope>NUCLEOTIDE SEQUENCE [LARGE SCALE GENOMIC DNA]</scope>
    <source>
        <strain evidence="1 2">Vu-144</strain>
    </source>
</reference>